<sequence length="51" mass="5388">MSAWMGTPKNRAKIVGSGGHTHGPNLKKETVSSKAQLSRCSPPDWVDPAGN</sequence>
<dbReference type="AlphaFoldDB" id="J3M107"/>
<dbReference type="HOGENOM" id="CLU_3112597_0_0_1"/>
<reference evidence="2" key="2">
    <citation type="submission" date="2013-04" db="UniProtKB">
        <authorList>
            <consortium name="EnsemblPlants"/>
        </authorList>
    </citation>
    <scope>IDENTIFICATION</scope>
</reference>
<accession>J3M107</accession>
<organism evidence="2">
    <name type="scientific">Oryza brachyantha</name>
    <name type="common">malo sina</name>
    <dbReference type="NCBI Taxonomy" id="4533"/>
    <lineage>
        <taxon>Eukaryota</taxon>
        <taxon>Viridiplantae</taxon>
        <taxon>Streptophyta</taxon>
        <taxon>Embryophyta</taxon>
        <taxon>Tracheophyta</taxon>
        <taxon>Spermatophyta</taxon>
        <taxon>Magnoliopsida</taxon>
        <taxon>Liliopsida</taxon>
        <taxon>Poales</taxon>
        <taxon>Poaceae</taxon>
        <taxon>BOP clade</taxon>
        <taxon>Oryzoideae</taxon>
        <taxon>Oryzeae</taxon>
        <taxon>Oryzinae</taxon>
        <taxon>Oryza</taxon>
    </lineage>
</organism>
<proteinExistence type="predicted"/>
<dbReference type="EnsemblPlants" id="OB04G30820.1">
    <property type="protein sequence ID" value="OB04G30820.1"/>
    <property type="gene ID" value="OB04G30820"/>
</dbReference>
<dbReference type="Proteomes" id="UP000006038">
    <property type="component" value="Chromosome 4"/>
</dbReference>
<evidence type="ECO:0000313" key="3">
    <source>
        <dbReference type="Proteomes" id="UP000006038"/>
    </source>
</evidence>
<evidence type="ECO:0000256" key="1">
    <source>
        <dbReference type="SAM" id="MobiDB-lite"/>
    </source>
</evidence>
<reference evidence="2" key="1">
    <citation type="journal article" date="2013" name="Nat. Commun.">
        <title>Whole-genome sequencing of Oryza brachyantha reveals mechanisms underlying Oryza genome evolution.</title>
        <authorList>
            <person name="Chen J."/>
            <person name="Huang Q."/>
            <person name="Gao D."/>
            <person name="Wang J."/>
            <person name="Lang Y."/>
            <person name="Liu T."/>
            <person name="Li B."/>
            <person name="Bai Z."/>
            <person name="Luis Goicoechea J."/>
            <person name="Liang C."/>
            <person name="Chen C."/>
            <person name="Zhang W."/>
            <person name="Sun S."/>
            <person name="Liao Y."/>
            <person name="Zhang X."/>
            <person name="Yang L."/>
            <person name="Song C."/>
            <person name="Wang M."/>
            <person name="Shi J."/>
            <person name="Liu G."/>
            <person name="Liu J."/>
            <person name="Zhou H."/>
            <person name="Zhou W."/>
            <person name="Yu Q."/>
            <person name="An N."/>
            <person name="Chen Y."/>
            <person name="Cai Q."/>
            <person name="Wang B."/>
            <person name="Liu B."/>
            <person name="Min J."/>
            <person name="Huang Y."/>
            <person name="Wu H."/>
            <person name="Li Z."/>
            <person name="Zhang Y."/>
            <person name="Yin Y."/>
            <person name="Song W."/>
            <person name="Jiang J."/>
            <person name="Jackson S.A."/>
            <person name="Wing R.A."/>
            <person name="Wang J."/>
            <person name="Chen M."/>
        </authorList>
    </citation>
    <scope>NUCLEOTIDE SEQUENCE [LARGE SCALE GENOMIC DNA]</scope>
    <source>
        <strain evidence="2">cv. IRGC 101232</strain>
    </source>
</reference>
<protein>
    <submittedName>
        <fullName evidence="2">Uncharacterized protein</fullName>
    </submittedName>
</protein>
<feature type="region of interest" description="Disordered" evidence="1">
    <location>
        <begin position="1"/>
        <end position="51"/>
    </location>
</feature>
<keyword evidence="3" id="KW-1185">Reference proteome</keyword>
<name>J3M107_ORYBR</name>
<evidence type="ECO:0000313" key="2">
    <source>
        <dbReference type="EnsemblPlants" id="OB04G30820.1"/>
    </source>
</evidence>
<dbReference type="Gramene" id="OB04G30820.1">
    <property type="protein sequence ID" value="OB04G30820.1"/>
    <property type="gene ID" value="OB04G30820"/>
</dbReference>